<name>A0ABD0KL36_9CAEN</name>
<reference evidence="1 2" key="1">
    <citation type="journal article" date="2023" name="Sci. Data">
        <title>Genome assembly of the Korean intertidal mud-creeper Batillaria attramentaria.</title>
        <authorList>
            <person name="Patra A.K."/>
            <person name="Ho P.T."/>
            <person name="Jun S."/>
            <person name="Lee S.J."/>
            <person name="Kim Y."/>
            <person name="Won Y.J."/>
        </authorList>
    </citation>
    <scope>NUCLEOTIDE SEQUENCE [LARGE SCALE GENOMIC DNA]</scope>
    <source>
        <strain evidence="1">Wonlab-2016</strain>
    </source>
</reference>
<proteinExistence type="predicted"/>
<dbReference type="EMBL" id="JACVVK020000157">
    <property type="protein sequence ID" value="KAK7487920.1"/>
    <property type="molecule type" value="Genomic_DNA"/>
</dbReference>
<evidence type="ECO:0000313" key="2">
    <source>
        <dbReference type="Proteomes" id="UP001519460"/>
    </source>
</evidence>
<gene>
    <name evidence="1" type="ORF">BaRGS_00020821</name>
</gene>
<sequence>MSVSVQLLHQGHDPLSSHMVYYQTPEKEGQKNDKWRRYSVSHCRGASSSGDFCLRGSCSQWSVPELLSSANSAKWIVMLPSDSPRVQTASNEWA</sequence>
<comment type="caution">
    <text evidence="1">The sequence shown here is derived from an EMBL/GenBank/DDBJ whole genome shotgun (WGS) entry which is preliminary data.</text>
</comment>
<evidence type="ECO:0000313" key="1">
    <source>
        <dbReference type="EMBL" id="KAK7487920.1"/>
    </source>
</evidence>
<accession>A0ABD0KL36</accession>
<organism evidence="1 2">
    <name type="scientific">Batillaria attramentaria</name>
    <dbReference type="NCBI Taxonomy" id="370345"/>
    <lineage>
        <taxon>Eukaryota</taxon>
        <taxon>Metazoa</taxon>
        <taxon>Spiralia</taxon>
        <taxon>Lophotrochozoa</taxon>
        <taxon>Mollusca</taxon>
        <taxon>Gastropoda</taxon>
        <taxon>Caenogastropoda</taxon>
        <taxon>Sorbeoconcha</taxon>
        <taxon>Cerithioidea</taxon>
        <taxon>Batillariidae</taxon>
        <taxon>Batillaria</taxon>
    </lineage>
</organism>
<keyword evidence="2" id="KW-1185">Reference proteome</keyword>
<dbReference type="Proteomes" id="UP001519460">
    <property type="component" value="Unassembled WGS sequence"/>
</dbReference>
<protein>
    <submittedName>
        <fullName evidence="1">Uncharacterized protein</fullName>
    </submittedName>
</protein>
<dbReference type="AlphaFoldDB" id="A0ABD0KL36"/>
<feature type="non-terminal residue" evidence="1">
    <location>
        <position position="94"/>
    </location>
</feature>